<dbReference type="PROSITE" id="PS50995">
    <property type="entry name" value="HTH_MARR_2"/>
    <property type="match status" value="1"/>
</dbReference>
<dbReference type="Pfam" id="PF01047">
    <property type="entry name" value="MarR"/>
    <property type="match status" value="1"/>
</dbReference>
<proteinExistence type="predicted"/>
<dbReference type="AlphaFoldDB" id="A0A1T5J882"/>
<dbReference type="Gene3D" id="1.10.10.10">
    <property type="entry name" value="Winged helix-like DNA-binding domain superfamily/Winged helix DNA-binding domain"/>
    <property type="match status" value="1"/>
</dbReference>
<dbReference type="RefSeq" id="WP_079489805.1">
    <property type="nucleotide sequence ID" value="NZ_FUZT01000002.1"/>
</dbReference>
<dbReference type="PANTHER" id="PTHR42756:SF1">
    <property type="entry name" value="TRANSCRIPTIONAL REPRESSOR OF EMRAB OPERON"/>
    <property type="match status" value="1"/>
</dbReference>
<dbReference type="InterPro" id="IPR000835">
    <property type="entry name" value="HTH_MarR-typ"/>
</dbReference>
<evidence type="ECO:0000313" key="6">
    <source>
        <dbReference type="Proteomes" id="UP000190285"/>
    </source>
</evidence>
<protein>
    <submittedName>
        <fullName evidence="5">DNA-binding transcriptional regulator, MarR family</fullName>
    </submittedName>
</protein>
<reference evidence="6" key="1">
    <citation type="submission" date="2017-02" db="EMBL/GenBank/DDBJ databases">
        <authorList>
            <person name="Varghese N."/>
            <person name="Submissions S."/>
        </authorList>
    </citation>
    <scope>NUCLEOTIDE SEQUENCE [LARGE SCALE GENOMIC DNA]</scope>
    <source>
        <strain evidence="6">M1</strain>
    </source>
</reference>
<evidence type="ECO:0000256" key="2">
    <source>
        <dbReference type="ARBA" id="ARBA00023125"/>
    </source>
</evidence>
<evidence type="ECO:0000313" key="5">
    <source>
        <dbReference type="EMBL" id="SKC47526.1"/>
    </source>
</evidence>
<dbReference type="GO" id="GO:0003677">
    <property type="term" value="F:DNA binding"/>
    <property type="evidence" value="ECO:0007669"/>
    <property type="project" value="UniProtKB-KW"/>
</dbReference>
<dbReference type="Proteomes" id="UP000190285">
    <property type="component" value="Unassembled WGS sequence"/>
</dbReference>
<evidence type="ECO:0000256" key="1">
    <source>
        <dbReference type="ARBA" id="ARBA00023015"/>
    </source>
</evidence>
<dbReference type="EMBL" id="FUZT01000002">
    <property type="protein sequence ID" value="SKC47526.1"/>
    <property type="molecule type" value="Genomic_DNA"/>
</dbReference>
<keyword evidence="6" id="KW-1185">Reference proteome</keyword>
<dbReference type="STRING" id="36842.SAMN02194393_00989"/>
<dbReference type="InterPro" id="IPR036388">
    <property type="entry name" value="WH-like_DNA-bd_sf"/>
</dbReference>
<keyword evidence="1" id="KW-0805">Transcription regulation</keyword>
<keyword evidence="3" id="KW-0804">Transcription</keyword>
<sequence>MINEDDIRLIEDVAIKISKKLDKVEKNKELFEELSDLTKKEKQTIFIISNKGNKTMGEIAEKLGVTVSTPTTTVNRLIKKGYVCRHTGKKDRRKVLVSLTEKGARFYNALLNMRINNLQIIFENLSDIELDMFRQLMRKLDKTL</sequence>
<keyword evidence="2 5" id="KW-0238">DNA-binding</keyword>
<accession>A0A1T5J882</accession>
<dbReference type="InterPro" id="IPR036390">
    <property type="entry name" value="WH_DNA-bd_sf"/>
</dbReference>
<name>A0A1T5J882_9FIRM</name>
<evidence type="ECO:0000256" key="3">
    <source>
        <dbReference type="ARBA" id="ARBA00023163"/>
    </source>
</evidence>
<dbReference type="GO" id="GO:0003700">
    <property type="term" value="F:DNA-binding transcription factor activity"/>
    <property type="evidence" value="ECO:0007669"/>
    <property type="project" value="InterPro"/>
</dbReference>
<dbReference type="SMART" id="SM00347">
    <property type="entry name" value="HTH_MARR"/>
    <property type="match status" value="1"/>
</dbReference>
<dbReference type="OrthoDB" id="5461037at2"/>
<feature type="domain" description="HTH marR-type" evidence="4">
    <location>
        <begin position="3"/>
        <end position="142"/>
    </location>
</feature>
<gene>
    <name evidence="5" type="ORF">SAMN02194393_00989</name>
</gene>
<dbReference type="SUPFAM" id="SSF46785">
    <property type="entry name" value="Winged helix' DNA-binding domain"/>
    <property type="match status" value="1"/>
</dbReference>
<dbReference type="PANTHER" id="PTHR42756">
    <property type="entry name" value="TRANSCRIPTIONAL REGULATOR, MARR"/>
    <property type="match status" value="1"/>
</dbReference>
<dbReference type="PRINTS" id="PR00598">
    <property type="entry name" value="HTHMARR"/>
</dbReference>
<organism evidence="5 6">
    <name type="scientific">Maledivibacter halophilus</name>
    <dbReference type="NCBI Taxonomy" id="36842"/>
    <lineage>
        <taxon>Bacteria</taxon>
        <taxon>Bacillati</taxon>
        <taxon>Bacillota</taxon>
        <taxon>Clostridia</taxon>
        <taxon>Peptostreptococcales</taxon>
        <taxon>Caminicellaceae</taxon>
        <taxon>Maledivibacter</taxon>
    </lineage>
</organism>
<evidence type="ECO:0000259" key="4">
    <source>
        <dbReference type="PROSITE" id="PS50995"/>
    </source>
</evidence>